<evidence type="ECO:0000256" key="1">
    <source>
        <dbReference type="PROSITE-ProRule" id="PRU00235"/>
    </source>
</evidence>
<gene>
    <name evidence="2" type="ORF">M430DRAFT_27546</name>
</gene>
<dbReference type="InterPro" id="IPR000408">
    <property type="entry name" value="Reg_chr_condens"/>
</dbReference>
<dbReference type="OrthoDB" id="5370059at2759"/>
<proteinExistence type="predicted"/>
<dbReference type="GO" id="GO:0005085">
    <property type="term" value="F:guanyl-nucleotide exchange factor activity"/>
    <property type="evidence" value="ECO:0007669"/>
    <property type="project" value="TreeGrafter"/>
</dbReference>
<keyword evidence="3" id="KW-1185">Reference proteome</keyword>
<evidence type="ECO:0000313" key="2">
    <source>
        <dbReference type="EMBL" id="PSS20506.1"/>
    </source>
</evidence>
<evidence type="ECO:0000313" key="3">
    <source>
        <dbReference type="Proteomes" id="UP000241818"/>
    </source>
</evidence>
<protein>
    <submittedName>
        <fullName evidence="2">Uncharacterized protein</fullName>
    </submittedName>
</protein>
<dbReference type="SUPFAM" id="SSF50985">
    <property type="entry name" value="RCC1/BLIP-II"/>
    <property type="match status" value="1"/>
</dbReference>
<dbReference type="InterPro" id="IPR009091">
    <property type="entry name" value="RCC1/BLIP-II"/>
</dbReference>
<feature type="repeat" description="RCC1" evidence="1">
    <location>
        <begin position="147"/>
        <end position="203"/>
    </location>
</feature>
<dbReference type="PANTHER" id="PTHR45982:SF1">
    <property type="entry name" value="REGULATOR OF CHROMOSOME CONDENSATION"/>
    <property type="match status" value="1"/>
</dbReference>
<dbReference type="InterPro" id="IPR051553">
    <property type="entry name" value="Ran_GTPase-activating"/>
</dbReference>
<dbReference type="InParanoid" id="A0A2T3B4E5"/>
<dbReference type="RefSeq" id="XP_024721776.1">
    <property type="nucleotide sequence ID" value="XM_024865645.1"/>
</dbReference>
<dbReference type="EMBL" id="KZ679010">
    <property type="protein sequence ID" value="PSS20506.1"/>
    <property type="molecule type" value="Genomic_DNA"/>
</dbReference>
<dbReference type="GO" id="GO:0005737">
    <property type="term" value="C:cytoplasm"/>
    <property type="evidence" value="ECO:0007669"/>
    <property type="project" value="TreeGrafter"/>
</dbReference>
<sequence length="271" mass="29297">MELWAAGFNAWAQFHFDTPVPVDPVDLPNFTSILEDDSIEVLALSESAIAVKTSKGLKISGNPSEYMTHFASLCAERKEEGTWPIATAGNGKVADITSGFIKQYDLLEYDWFPSYLEKDGKVFEELDGTVTQIVANRTTFTALTSTGNVYTWGDEMYKERLGREVSSSSPASQPGIVEDLSNLPDKVVRISSGGAMTAALTSGNDVYFWGVGMSGPLGNLWSASPQPLDLDEQDILDVAVGNEHILILTTEHKVFAIGANGSGSGLRSLYL</sequence>
<dbReference type="AlphaFoldDB" id="A0A2T3B4E5"/>
<dbReference type="STRING" id="857342.A0A2T3B4E5"/>
<organism evidence="2 3">
    <name type="scientific">Amorphotheca resinae ATCC 22711</name>
    <dbReference type="NCBI Taxonomy" id="857342"/>
    <lineage>
        <taxon>Eukaryota</taxon>
        <taxon>Fungi</taxon>
        <taxon>Dikarya</taxon>
        <taxon>Ascomycota</taxon>
        <taxon>Pezizomycotina</taxon>
        <taxon>Leotiomycetes</taxon>
        <taxon>Helotiales</taxon>
        <taxon>Amorphothecaceae</taxon>
        <taxon>Amorphotheca</taxon>
    </lineage>
</organism>
<feature type="repeat" description="RCC1" evidence="1">
    <location>
        <begin position="204"/>
        <end position="251"/>
    </location>
</feature>
<dbReference type="Pfam" id="PF13540">
    <property type="entry name" value="RCC1_2"/>
    <property type="match status" value="1"/>
</dbReference>
<dbReference type="Proteomes" id="UP000241818">
    <property type="component" value="Unassembled WGS sequence"/>
</dbReference>
<dbReference type="Gene3D" id="2.130.10.30">
    <property type="entry name" value="Regulator of chromosome condensation 1/beta-lactamase-inhibitor protein II"/>
    <property type="match status" value="1"/>
</dbReference>
<accession>A0A2T3B4E5</accession>
<dbReference type="PANTHER" id="PTHR45982">
    <property type="entry name" value="REGULATOR OF CHROMOSOME CONDENSATION"/>
    <property type="match status" value="1"/>
</dbReference>
<name>A0A2T3B4E5_AMORE</name>
<dbReference type="PROSITE" id="PS50012">
    <property type="entry name" value="RCC1_3"/>
    <property type="match status" value="2"/>
</dbReference>
<dbReference type="GeneID" id="36573726"/>
<reference evidence="2 3" key="1">
    <citation type="journal article" date="2018" name="New Phytol.">
        <title>Comparative genomics and transcriptomics depict ericoid mycorrhizal fungi as versatile saprotrophs and plant mutualists.</title>
        <authorList>
            <person name="Martino E."/>
            <person name="Morin E."/>
            <person name="Grelet G.A."/>
            <person name="Kuo A."/>
            <person name="Kohler A."/>
            <person name="Daghino S."/>
            <person name="Barry K.W."/>
            <person name="Cichocki N."/>
            <person name="Clum A."/>
            <person name="Dockter R.B."/>
            <person name="Hainaut M."/>
            <person name="Kuo R.C."/>
            <person name="LaButti K."/>
            <person name="Lindahl B.D."/>
            <person name="Lindquist E.A."/>
            <person name="Lipzen A."/>
            <person name="Khouja H.R."/>
            <person name="Magnuson J."/>
            <person name="Murat C."/>
            <person name="Ohm R.A."/>
            <person name="Singer S.W."/>
            <person name="Spatafora J.W."/>
            <person name="Wang M."/>
            <person name="Veneault-Fourrey C."/>
            <person name="Henrissat B."/>
            <person name="Grigoriev I.V."/>
            <person name="Martin F.M."/>
            <person name="Perotto S."/>
        </authorList>
    </citation>
    <scope>NUCLEOTIDE SEQUENCE [LARGE SCALE GENOMIC DNA]</scope>
    <source>
        <strain evidence="2 3">ATCC 22711</strain>
    </source>
</reference>